<dbReference type="GO" id="GO:0016020">
    <property type="term" value="C:membrane"/>
    <property type="evidence" value="ECO:0007669"/>
    <property type="project" value="TreeGrafter"/>
</dbReference>
<dbReference type="Pfam" id="PF08386">
    <property type="entry name" value="Abhydrolase_4"/>
    <property type="match status" value="1"/>
</dbReference>
<dbReference type="PANTHER" id="PTHR43798:SF27">
    <property type="entry name" value="HYDROLASE ALPHA_BETA HYDROLASE FOLD FAMILY"/>
    <property type="match status" value="1"/>
</dbReference>
<dbReference type="OrthoDB" id="9796770at2"/>
<dbReference type="InterPro" id="IPR050266">
    <property type="entry name" value="AB_hydrolase_sf"/>
</dbReference>
<dbReference type="STRING" id="910347.SAMN05421773_107153"/>
<keyword evidence="1" id="KW-0812">Transmembrane</keyword>
<feature type="domain" description="AB hydrolase-1" evidence="2">
    <location>
        <begin position="104"/>
        <end position="248"/>
    </location>
</feature>
<evidence type="ECO:0000313" key="5">
    <source>
        <dbReference type="Proteomes" id="UP000199207"/>
    </source>
</evidence>
<proteinExistence type="predicted"/>
<dbReference type="GO" id="GO:0003824">
    <property type="term" value="F:catalytic activity"/>
    <property type="evidence" value="ECO:0007669"/>
    <property type="project" value="UniProtKB-ARBA"/>
</dbReference>
<keyword evidence="5" id="KW-1185">Reference proteome</keyword>
<feature type="transmembrane region" description="Helical" evidence="1">
    <location>
        <begin position="545"/>
        <end position="570"/>
    </location>
</feature>
<dbReference type="Pfam" id="PF00561">
    <property type="entry name" value="Abhydrolase_1"/>
    <property type="match status" value="1"/>
</dbReference>
<name>A0A1I1MZ65_9ACTN</name>
<evidence type="ECO:0000259" key="3">
    <source>
        <dbReference type="Pfam" id="PF08386"/>
    </source>
</evidence>
<feature type="transmembrane region" description="Helical" evidence="1">
    <location>
        <begin position="609"/>
        <end position="627"/>
    </location>
</feature>
<dbReference type="InterPro" id="IPR013595">
    <property type="entry name" value="Pept_S33_TAP-like_C"/>
</dbReference>
<dbReference type="EMBL" id="FOLM01000007">
    <property type="protein sequence ID" value="SFC90677.1"/>
    <property type="molecule type" value="Genomic_DNA"/>
</dbReference>
<protein>
    <submittedName>
        <fullName evidence="4">TAP-like protein</fullName>
    </submittedName>
</protein>
<dbReference type="PANTHER" id="PTHR43798">
    <property type="entry name" value="MONOACYLGLYCEROL LIPASE"/>
    <property type="match status" value="1"/>
</dbReference>
<evidence type="ECO:0000313" key="4">
    <source>
        <dbReference type="EMBL" id="SFC90677.1"/>
    </source>
</evidence>
<accession>A0A1I1MZ65</accession>
<gene>
    <name evidence="4" type="ORF">SAMN05421773_107153</name>
</gene>
<dbReference type="SUPFAM" id="SSF53474">
    <property type="entry name" value="alpha/beta-Hydrolases"/>
    <property type="match status" value="1"/>
</dbReference>
<evidence type="ECO:0000259" key="2">
    <source>
        <dbReference type="Pfam" id="PF00561"/>
    </source>
</evidence>
<feature type="transmembrane region" description="Helical" evidence="1">
    <location>
        <begin position="510"/>
        <end position="533"/>
    </location>
</feature>
<keyword evidence="1" id="KW-0472">Membrane</keyword>
<organism evidence="4 5">
    <name type="scientific">Streptomyces aidingensis</name>
    <dbReference type="NCBI Taxonomy" id="910347"/>
    <lineage>
        <taxon>Bacteria</taxon>
        <taxon>Bacillati</taxon>
        <taxon>Actinomycetota</taxon>
        <taxon>Actinomycetes</taxon>
        <taxon>Kitasatosporales</taxon>
        <taxon>Streptomycetaceae</taxon>
        <taxon>Streptomyces</taxon>
    </lineage>
</organism>
<feature type="transmembrane region" description="Helical" evidence="1">
    <location>
        <begin position="576"/>
        <end position="597"/>
    </location>
</feature>
<dbReference type="RefSeq" id="WP_093839265.1">
    <property type="nucleotide sequence ID" value="NZ_FOLM01000007.1"/>
</dbReference>
<evidence type="ECO:0000256" key="1">
    <source>
        <dbReference type="SAM" id="Phobius"/>
    </source>
</evidence>
<feature type="transmembrane region" description="Helical" evidence="1">
    <location>
        <begin position="633"/>
        <end position="654"/>
    </location>
</feature>
<dbReference type="InterPro" id="IPR000073">
    <property type="entry name" value="AB_hydrolase_1"/>
</dbReference>
<feature type="domain" description="Peptidase S33 tripeptidyl aminopeptidase-like C-terminal" evidence="3">
    <location>
        <begin position="403"/>
        <end position="487"/>
    </location>
</feature>
<reference evidence="4 5" key="1">
    <citation type="submission" date="2016-10" db="EMBL/GenBank/DDBJ databases">
        <authorList>
            <person name="de Groot N.N."/>
        </authorList>
    </citation>
    <scope>NUCLEOTIDE SEQUENCE [LARGE SCALE GENOMIC DNA]</scope>
    <source>
        <strain evidence="4 5">CGMCC 4.5739</strain>
    </source>
</reference>
<sequence length="667" mass="69570">MLPRARFRGFTLARVAALALITLTALGLGVLAQRDESRPAVPAGAKAGDLALEPCTYDTEDGGLPADCGTLVVPENRRDPDSRLIALPVVRIHATGDGEPSEPVFRLEGGPGLTNMTFPAASRLTGRHDVVLVGYRGVDGSTVLDCPEVVSAMQGRADLVAEDSLRAYGKAFADCAGRLTAEGVDLDGYSLPQRVDDLEAARRALGYERIDLVSESAGTRTAMIYSWRYPESVHRSAMIAVNPPGHFVWDPEITDQQLAEYAELCRADRECAARTDDLAATLRATAQDVPGRWGPLAIKEGNVRAAALWGLFHTTEAAAPLNAPATLDAWLAAADGDAGGLWAVSLLADLTFPESFVWGEFAASGAIDAEAAKAYYAGGGDPGSILGNAATDFLWGGGRLAEAWPAGPDHAEYQRVRTSETETLLIGGTLDLSTPARLAAGELLPALPNGRQVLLDGLGHSTDFWHHRPEAAERLLTAFFDSGEIDDSLFGTHRVRFTAGATALPTLAKALLGTLAGLVLAAAALLGWMALRVRRRGGFGPRAGVWLRTLAPVLTGLGGWCLAVLLVSVLRPEVFIGSRVLAVVSVGAAVGVTVHWAAARRGGPAGGRYAVLAVACLGSFAGAWLGFAAGQGLGALLTTLAGAALAANLAVLVLDILRDRRAGAAAA</sequence>
<dbReference type="Proteomes" id="UP000199207">
    <property type="component" value="Unassembled WGS sequence"/>
</dbReference>
<dbReference type="Gene3D" id="3.40.50.1820">
    <property type="entry name" value="alpha/beta hydrolase"/>
    <property type="match status" value="2"/>
</dbReference>
<dbReference type="AlphaFoldDB" id="A0A1I1MZ65"/>
<dbReference type="InterPro" id="IPR029058">
    <property type="entry name" value="AB_hydrolase_fold"/>
</dbReference>
<keyword evidence="1" id="KW-1133">Transmembrane helix</keyword>